<reference evidence="1" key="1">
    <citation type="journal article" date="2015" name="Nature">
        <title>Complex archaea that bridge the gap between prokaryotes and eukaryotes.</title>
        <authorList>
            <person name="Spang A."/>
            <person name="Saw J.H."/>
            <person name="Jorgensen S.L."/>
            <person name="Zaremba-Niedzwiedzka K."/>
            <person name="Martijn J."/>
            <person name="Lind A.E."/>
            <person name="van Eijk R."/>
            <person name="Schleper C."/>
            <person name="Guy L."/>
            <person name="Ettema T.J."/>
        </authorList>
    </citation>
    <scope>NUCLEOTIDE SEQUENCE</scope>
</reference>
<accession>A0A0F8X474</accession>
<evidence type="ECO:0000313" key="1">
    <source>
        <dbReference type="EMBL" id="KKK63862.1"/>
    </source>
</evidence>
<sequence length="95" mass="10348">MADNDTFVRILSDRDGQKFAWEALKGCATGLPNKDDDLLDVIIDSVLAVERKTLEAAFMELLSFGGGFLVARSTIEDCTLLEAYATAYQIANGAR</sequence>
<proteinExistence type="predicted"/>
<dbReference type="AlphaFoldDB" id="A0A0F8X474"/>
<dbReference type="EMBL" id="LAZR01061297">
    <property type="protein sequence ID" value="KKK63862.1"/>
    <property type="molecule type" value="Genomic_DNA"/>
</dbReference>
<gene>
    <name evidence="1" type="ORF">LCGC14_2990030</name>
</gene>
<protein>
    <submittedName>
        <fullName evidence="1">Uncharacterized protein</fullName>
    </submittedName>
</protein>
<organism evidence="1">
    <name type="scientific">marine sediment metagenome</name>
    <dbReference type="NCBI Taxonomy" id="412755"/>
    <lineage>
        <taxon>unclassified sequences</taxon>
        <taxon>metagenomes</taxon>
        <taxon>ecological metagenomes</taxon>
    </lineage>
</organism>
<name>A0A0F8X474_9ZZZZ</name>
<comment type="caution">
    <text evidence="1">The sequence shown here is derived from an EMBL/GenBank/DDBJ whole genome shotgun (WGS) entry which is preliminary data.</text>
</comment>